<dbReference type="AlphaFoldDB" id="A0A919Y3L2"/>
<organism evidence="1 2">
    <name type="scientific">Paenibacillus apis</name>
    <dbReference type="NCBI Taxonomy" id="1792174"/>
    <lineage>
        <taxon>Bacteria</taxon>
        <taxon>Bacillati</taxon>
        <taxon>Bacillota</taxon>
        <taxon>Bacilli</taxon>
        <taxon>Bacillales</taxon>
        <taxon>Paenibacillaceae</taxon>
        <taxon>Paenibacillus</taxon>
    </lineage>
</organism>
<proteinExistence type="predicted"/>
<dbReference type="EMBL" id="BORS01000004">
    <property type="protein sequence ID" value="GIO41790.1"/>
    <property type="molecule type" value="Genomic_DNA"/>
</dbReference>
<evidence type="ECO:0000313" key="1">
    <source>
        <dbReference type="EMBL" id="GIO41790.1"/>
    </source>
</evidence>
<accession>A0A919Y3L2</accession>
<gene>
    <name evidence="1" type="ORF">J41TS4_15480</name>
</gene>
<dbReference type="Proteomes" id="UP000678895">
    <property type="component" value="Unassembled WGS sequence"/>
</dbReference>
<dbReference type="RefSeq" id="WP_301626178.1">
    <property type="nucleotide sequence ID" value="NZ_BORS01000004.1"/>
</dbReference>
<keyword evidence="2" id="KW-1185">Reference proteome</keyword>
<reference evidence="1" key="1">
    <citation type="submission" date="2021-03" db="EMBL/GenBank/DDBJ databases">
        <title>Antimicrobial resistance genes in bacteria isolated from Japanese honey, and their potential for conferring macrolide and lincosamide resistance in the American foulbrood pathogen Paenibacillus larvae.</title>
        <authorList>
            <person name="Okamoto M."/>
            <person name="Kumagai M."/>
            <person name="Kanamori H."/>
            <person name="Takamatsu D."/>
        </authorList>
    </citation>
    <scope>NUCLEOTIDE SEQUENCE</scope>
    <source>
        <strain evidence="1">J41TS4</strain>
    </source>
</reference>
<evidence type="ECO:0000313" key="2">
    <source>
        <dbReference type="Proteomes" id="UP000678895"/>
    </source>
</evidence>
<name>A0A919Y3L2_9BACL</name>
<sequence length="113" mass="12756">MELKCCFFCFDKYKSIKSDFVQFYKELEDVLNYGSRLIEYATSYLVGKQITFSGDSDVVDDQTSSTALGEITSQDGATCTFKGVTLGYVQLKVSLVSDPTVYLWQRIRVKGLI</sequence>
<protein>
    <submittedName>
        <fullName evidence="1">Uncharacterized protein</fullName>
    </submittedName>
</protein>
<comment type="caution">
    <text evidence="1">The sequence shown here is derived from an EMBL/GenBank/DDBJ whole genome shotgun (WGS) entry which is preliminary data.</text>
</comment>